<dbReference type="Gene3D" id="1.20.950.20">
    <property type="entry name" value="Transmembrane di-heme cytochromes, Chain C"/>
    <property type="match status" value="1"/>
</dbReference>
<dbReference type="GO" id="GO:0005886">
    <property type="term" value="C:plasma membrane"/>
    <property type="evidence" value="ECO:0007669"/>
    <property type="project" value="UniProtKB-SubCell"/>
</dbReference>
<reference evidence="15 16" key="1">
    <citation type="submission" date="2019-11" db="EMBL/GenBank/DDBJ databases">
        <title>Genome sequences of 17 halophilic strains isolated from different environments.</title>
        <authorList>
            <person name="Furrow R.E."/>
        </authorList>
    </citation>
    <scope>NUCLEOTIDE SEQUENCE [LARGE SCALE GENOMIC DNA]</scope>
    <source>
        <strain evidence="15 16">22507_15_FS</strain>
    </source>
</reference>
<dbReference type="GO" id="GO:0046872">
    <property type="term" value="F:metal ion binding"/>
    <property type="evidence" value="ECO:0007669"/>
    <property type="project" value="UniProtKB-KW"/>
</dbReference>
<keyword evidence="7" id="KW-0479">Metal-binding</keyword>
<evidence type="ECO:0000256" key="7">
    <source>
        <dbReference type="ARBA" id="ARBA00022723"/>
    </source>
</evidence>
<evidence type="ECO:0000256" key="6">
    <source>
        <dbReference type="ARBA" id="ARBA00022692"/>
    </source>
</evidence>
<comment type="subcellular location">
    <subcellularLocation>
        <location evidence="2">Cell membrane</location>
        <topology evidence="2">Multi-pass membrane protein</topology>
    </subcellularLocation>
</comment>
<keyword evidence="8" id="KW-0249">Electron transport</keyword>
<evidence type="ECO:0000256" key="12">
    <source>
        <dbReference type="ARBA" id="ARBA00037975"/>
    </source>
</evidence>
<evidence type="ECO:0000256" key="5">
    <source>
        <dbReference type="ARBA" id="ARBA00022617"/>
    </source>
</evidence>
<sequence length="173" mass="19630">MIKDNPERYGTISRVLHWLFAVLVLWQFMKFFDRIGEGEHWVGETLVPWHVSIGTLLLVLIVVRVVWALSQASHRPTHEPPIRYLARGGHILLYAALVIMPITGMLYMVGEGYGVEAFGITLIAEGEEIAWMHTVGGLHSITAWVLLGLTLAHIAMAFYHQFVRRDGTLRRMS</sequence>
<organism evidence="15 16">
    <name type="scientific">Vreelandella halophila</name>
    <dbReference type="NCBI Taxonomy" id="86177"/>
    <lineage>
        <taxon>Bacteria</taxon>
        <taxon>Pseudomonadati</taxon>
        <taxon>Pseudomonadota</taxon>
        <taxon>Gammaproteobacteria</taxon>
        <taxon>Oceanospirillales</taxon>
        <taxon>Halomonadaceae</taxon>
        <taxon>Vreelandella</taxon>
    </lineage>
</organism>
<gene>
    <name evidence="15" type="ORF">GLW01_14325</name>
</gene>
<dbReference type="SUPFAM" id="SSF81342">
    <property type="entry name" value="Transmembrane di-heme cytochromes"/>
    <property type="match status" value="1"/>
</dbReference>
<feature type="transmembrane region" description="Helical" evidence="13">
    <location>
        <begin position="91"/>
        <end position="109"/>
    </location>
</feature>
<dbReference type="GO" id="GO:0009055">
    <property type="term" value="F:electron transfer activity"/>
    <property type="evidence" value="ECO:0007669"/>
    <property type="project" value="InterPro"/>
</dbReference>
<dbReference type="EMBL" id="WMEX01000009">
    <property type="protein sequence ID" value="MYL27966.1"/>
    <property type="molecule type" value="Genomic_DNA"/>
</dbReference>
<keyword evidence="10" id="KW-0408">Iron</keyword>
<feature type="transmembrane region" description="Helical" evidence="13">
    <location>
        <begin position="49"/>
        <end position="70"/>
    </location>
</feature>
<dbReference type="PANTHER" id="PTHR30529:SF1">
    <property type="entry name" value="CYTOCHROME B561 HOMOLOG 2"/>
    <property type="match status" value="1"/>
</dbReference>
<keyword evidence="3" id="KW-0813">Transport</keyword>
<protein>
    <submittedName>
        <fullName evidence="15">Cytochrome b</fullName>
    </submittedName>
</protein>
<dbReference type="AlphaFoldDB" id="A0A9X4YE06"/>
<dbReference type="Pfam" id="PF01292">
    <property type="entry name" value="Ni_hydr_CYTB"/>
    <property type="match status" value="1"/>
</dbReference>
<comment type="cofactor">
    <cofactor evidence="1">
        <name>heme b</name>
        <dbReference type="ChEBI" id="CHEBI:60344"/>
    </cofactor>
</comment>
<feature type="domain" description="Cytochrome b561 bacterial/Ni-hydrogenase" evidence="14">
    <location>
        <begin position="8"/>
        <end position="172"/>
    </location>
</feature>
<evidence type="ECO:0000256" key="4">
    <source>
        <dbReference type="ARBA" id="ARBA00022475"/>
    </source>
</evidence>
<keyword evidence="4" id="KW-1003">Cell membrane</keyword>
<keyword evidence="9 13" id="KW-1133">Transmembrane helix</keyword>
<keyword evidence="6 13" id="KW-0812">Transmembrane</keyword>
<dbReference type="RefSeq" id="WP_151439219.1">
    <property type="nucleotide sequence ID" value="NZ_WMEX01000009.1"/>
</dbReference>
<comment type="caution">
    <text evidence="15">The sequence shown here is derived from an EMBL/GenBank/DDBJ whole genome shotgun (WGS) entry which is preliminary data.</text>
</comment>
<evidence type="ECO:0000313" key="15">
    <source>
        <dbReference type="EMBL" id="MYL27966.1"/>
    </source>
</evidence>
<dbReference type="Proteomes" id="UP000460751">
    <property type="component" value="Unassembled WGS sequence"/>
</dbReference>
<dbReference type="InterPro" id="IPR016174">
    <property type="entry name" value="Di-haem_cyt_TM"/>
</dbReference>
<evidence type="ECO:0000256" key="1">
    <source>
        <dbReference type="ARBA" id="ARBA00001970"/>
    </source>
</evidence>
<comment type="similarity">
    <text evidence="12">Belongs to the cytochrome b561 family.</text>
</comment>
<feature type="transmembrane region" description="Helical" evidence="13">
    <location>
        <begin position="12"/>
        <end position="29"/>
    </location>
</feature>
<dbReference type="OrthoDB" id="9793784at2"/>
<feature type="transmembrane region" description="Helical" evidence="13">
    <location>
        <begin position="141"/>
        <end position="163"/>
    </location>
</feature>
<evidence type="ECO:0000256" key="3">
    <source>
        <dbReference type="ARBA" id="ARBA00022448"/>
    </source>
</evidence>
<dbReference type="GO" id="GO:0022904">
    <property type="term" value="P:respiratory electron transport chain"/>
    <property type="evidence" value="ECO:0007669"/>
    <property type="project" value="InterPro"/>
</dbReference>
<evidence type="ECO:0000256" key="13">
    <source>
        <dbReference type="SAM" id="Phobius"/>
    </source>
</evidence>
<accession>A0A9X4YE06</accession>
<proteinExistence type="inferred from homology"/>
<dbReference type="GO" id="GO:0020037">
    <property type="term" value="F:heme binding"/>
    <property type="evidence" value="ECO:0007669"/>
    <property type="project" value="TreeGrafter"/>
</dbReference>
<evidence type="ECO:0000256" key="9">
    <source>
        <dbReference type="ARBA" id="ARBA00022989"/>
    </source>
</evidence>
<keyword evidence="11 13" id="KW-0472">Membrane</keyword>
<evidence type="ECO:0000256" key="8">
    <source>
        <dbReference type="ARBA" id="ARBA00022982"/>
    </source>
</evidence>
<evidence type="ECO:0000256" key="11">
    <source>
        <dbReference type="ARBA" id="ARBA00023136"/>
    </source>
</evidence>
<dbReference type="InterPro" id="IPR011577">
    <property type="entry name" value="Cyt_b561_bac/Ni-Hgenase"/>
</dbReference>
<keyword evidence="5" id="KW-0349">Heme</keyword>
<evidence type="ECO:0000256" key="10">
    <source>
        <dbReference type="ARBA" id="ARBA00023004"/>
    </source>
</evidence>
<name>A0A9X4YE06_9GAMM</name>
<evidence type="ECO:0000313" key="16">
    <source>
        <dbReference type="Proteomes" id="UP000460751"/>
    </source>
</evidence>
<dbReference type="PANTHER" id="PTHR30529">
    <property type="entry name" value="CYTOCHROME B561"/>
    <property type="match status" value="1"/>
</dbReference>
<keyword evidence="16" id="KW-1185">Reference proteome</keyword>
<dbReference type="InterPro" id="IPR052168">
    <property type="entry name" value="Cytochrome_b561_oxidase"/>
</dbReference>
<evidence type="ECO:0000259" key="14">
    <source>
        <dbReference type="Pfam" id="PF01292"/>
    </source>
</evidence>
<evidence type="ECO:0000256" key="2">
    <source>
        <dbReference type="ARBA" id="ARBA00004651"/>
    </source>
</evidence>